<organism evidence="16 17">
    <name type="scientific">Spiribacter curvatus</name>
    <dbReference type="NCBI Taxonomy" id="1335757"/>
    <lineage>
        <taxon>Bacteria</taxon>
        <taxon>Pseudomonadati</taxon>
        <taxon>Pseudomonadota</taxon>
        <taxon>Gammaproteobacteria</taxon>
        <taxon>Chromatiales</taxon>
        <taxon>Ectothiorhodospiraceae</taxon>
        <taxon>Spiribacter</taxon>
    </lineage>
</organism>
<dbReference type="GO" id="GO:0006189">
    <property type="term" value="P:'de novo' IMP biosynthetic process"/>
    <property type="evidence" value="ECO:0007669"/>
    <property type="project" value="UniProtKB-UniRule"/>
</dbReference>
<evidence type="ECO:0000259" key="14">
    <source>
        <dbReference type="Pfam" id="PF00586"/>
    </source>
</evidence>
<comment type="similarity">
    <text evidence="2 13">Belongs to the AIR synthase family.</text>
</comment>
<dbReference type="RefSeq" id="WP_023365764.1">
    <property type="nucleotide sequence ID" value="NC_022664.1"/>
</dbReference>
<dbReference type="InterPro" id="IPR016188">
    <property type="entry name" value="PurM-like_N"/>
</dbReference>
<dbReference type="PATRIC" id="fig|1335757.3.peg.517"/>
<comment type="catalytic activity">
    <reaction evidence="12 13">
        <text>2-formamido-N(1)-(5-O-phospho-beta-D-ribosyl)acetamidine + ATP = 5-amino-1-(5-phospho-beta-D-ribosyl)imidazole + ADP + phosphate + H(+)</text>
        <dbReference type="Rhea" id="RHEA:23032"/>
        <dbReference type="ChEBI" id="CHEBI:15378"/>
        <dbReference type="ChEBI" id="CHEBI:30616"/>
        <dbReference type="ChEBI" id="CHEBI:43474"/>
        <dbReference type="ChEBI" id="CHEBI:137981"/>
        <dbReference type="ChEBI" id="CHEBI:147287"/>
        <dbReference type="ChEBI" id="CHEBI:456216"/>
        <dbReference type="EC" id="6.3.3.1"/>
    </reaction>
</comment>
<feature type="domain" description="PurM-like C-terminal" evidence="15">
    <location>
        <begin position="180"/>
        <end position="341"/>
    </location>
</feature>
<dbReference type="Pfam" id="PF02769">
    <property type="entry name" value="AIRS_C"/>
    <property type="match status" value="1"/>
</dbReference>
<keyword evidence="7 13" id="KW-0658">Purine biosynthesis</keyword>
<evidence type="ECO:0000256" key="11">
    <source>
        <dbReference type="ARBA" id="ARBA00033093"/>
    </source>
</evidence>
<dbReference type="FunFam" id="3.30.1330.10:FF:000001">
    <property type="entry name" value="Phosphoribosylformylglycinamidine cyclo-ligase"/>
    <property type="match status" value="1"/>
</dbReference>
<proteinExistence type="inferred from homology"/>
<dbReference type="PANTHER" id="PTHR10520:SF12">
    <property type="entry name" value="TRIFUNCTIONAL PURINE BIOSYNTHETIC PROTEIN ADENOSINE-3"/>
    <property type="match status" value="1"/>
</dbReference>
<gene>
    <name evidence="13" type="primary">purM</name>
    <name evidence="16" type="ORF">SPICUR_02605</name>
</gene>
<keyword evidence="8 13" id="KW-0067">ATP-binding</keyword>
<dbReference type="Gene3D" id="3.90.650.10">
    <property type="entry name" value="PurM-like C-terminal domain"/>
    <property type="match status" value="1"/>
</dbReference>
<dbReference type="HOGENOM" id="CLU_047116_0_0_6"/>
<dbReference type="eggNOG" id="COG0150">
    <property type="taxonomic scope" value="Bacteria"/>
</dbReference>
<evidence type="ECO:0000256" key="12">
    <source>
        <dbReference type="ARBA" id="ARBA00049057"/>
    </source>
</evidence>
<dbReference type="EMBL" id="CP005990">
    <property type="protein sequence ID" value="AGY90982.1"/>
    <property type="molecule type" value="Genomic_DNA"/>
</dbReference>
<dbReference type="SUPFAM" id="SSF55326">
    <property type="entry name" value="PurM N-terminal domain-like"/>
    <property type="match status" value="1"/>
</dbReference>
<reference evidence="16 17" key="1">
    <citation type="journal article" date="2013" name="BMC Genomics">
        <title>Genomes of "Spiribacter", a streamlined, successful halophilic bacterium.</title>
        <authorList>
            <person name="Lopez-Perez M."/>
            <person name="Ghai R."/>
            <person name="Leon M.J."/>
            <person name="Rodriguez-Olmos A."/>
            <person name="Copa-Patino J.L."/>
            <person name="Soliveri J."/>
            <person name="Sanchez-Porro C."/>
            <person name="Ventosa A."/>
            <person name="Rodriguez-Valera F."/>
        </authorList>
    </citation>
    <scope>NUCLEOTIDE SEQUENCE [LARGE SCALE GENOMIC DNA]</scope>
    <source>
        <strain evidence="16 17">UAH-SP71</strain>
    </source>
</reference>
<accession>U5T478</accession>
<dbReference type="InterPro" id="IPR004733">
    <property type="entry name" value="PurM_cligase"/>
</dbReference>
<name>U5T478_9GAMM</name>
<dbReference type="Proteomes" id="UP000017640">
    <property type="component" value="Chromosome"/>
</dbReference>
<dbReference type="InterPro" id="IPR036921">
    <property type="entry name" value="PurM-like_N_sf"/>
</dbReference>
<protein>
    <recommendedName>
        <fullName evidence="4 13">Phosphoribosylformylglycinamidine cyclo-ligase</fullName>
        <ecNumber evidence="3 13">6.3.3.1</ecNumber>
    </recommendedName>
    <alternativeName>
        <fullName evidence="10 13">AIR synthase</fullName>
    </alternativeName>
    <alternativeName>
        <fullName evidence="11 13">AIRS</fullName>
    </alternativeName>
    <alternativeName>
        <fullName evidence="9 13">Phosphoribosyl-aminoimidazole synthetase</fullName>
    </alternativeName>
</protein>
<dbReference type="OrthoDB" id="9777881at2"/>
<dbReference type="NCBIfam" id="TIGR00878">
    <property type="entry name" value="purM"/>
    <property type="match status" value="1"/>
</dbReference>
<evidence type="ECO:0000256" key="10">
    <source>
        <dbReference type="ARBA" id="ARBA00032931"/>
    </source>
</evidence>
<evidence type="ECO:0000313" key="17">
    <source>
        <dbReference type="Proteomes" id="UP000017640"/>
    </source>
</evidence>
<sequence length="352" mass="37801">MDSADSRTGLTYRDAGVDIDAGADLVERIKGDVAATQRPGMVGSLGGFGGLFELPVDRYRQPLLVAGTDGVGTKLRLALETGRHDGIGIDLVAMCVNDVIVAGAEPLFFLDYYATGRLDPEIAARVIRGIAAGCREAGAGLIGGETAEMPGMYSDGDYDLAGFCVGIVERDRMIDGADIRPGDALIALGSSGVHANGYSLVRRILEREPEALTQSLDDRRIEEWLLTPTRIYAQVVQRLQNEVTINGISHITGGGLTENLPRIMPQGLTARIDTRSWQWPALFAWLQRAGNVETEEMRRTFNCGVGMVLAVPGDEATHALDILRAADESAWILGEVTRSGRNADGITYQEGV</sequence>
<evidence type="ECO:0000256" key="4">
    <source>
        <dbReference type="ARBA" id="ARBA00020367"/>
    </source>
</evidence>
<evidence type="ECO:0000256" key="9">
    <source>
        <dbReference type="ARBA" id="ARBA00031908"/>
    </source>
</evidence>
<dbReference type="Pfam" id="PF00586">
    <property type="entry name" value="AIRS"/>
    <property type="match status" value="1"/>
</dbReference>
<keyword evidence="13" id="KW-0963">Cytoplasm</keyword>
<evidence type="ECO:0000256" key="5">
    <source>
        <dbReference type="ARBA" id="ARBA00022598"/>
    </source>
</evidence>
<dbReference type="PANTHER" id="PTHR10520">
    <property type="entry name" value="TRIFUNCTIONAL PURINE BIOSYNTHETIC PROTEIN ADENOSINE-3-RELATED"/>
    <property type="match status" value="1"/>
</dbReference>
<feature type="domain" description="PurM-like N-terminal" evidence="14">
    <location>
        <begin position="64"/>
        <end position="168"/>
    </location>
</feature>
<dbReference type="Gene3D" id="3.30.1330.10">
    <property type="entry name" value="PurM-like, N-terminal domain"/>
    <property type="match status" value="1"/>
</dbReference>
<evidence type="ECO:0000256" key="6">
    <source>
        <dbReference type="ARBA" id="ARBA00022741"/>
    </source>
</evidence>
<evidence type="ECO:0000256" key="3">
    <source>
        <dbReference type="ARBA" id="ARBA00013047"/>
    </source>
</evidence>
<evidence type="ECO:0000256" key="1">
    <source>
        <dbReference type="ARBA" id="ARBA00004686"/>
    </source>
</evidence>
<dbReference type="GO" id="GO:0046084">
    <property type="term" value="P:adenine biosynthetic process"/>
    <property type="evidence" value="ECO:0007669"/>
    <property type="project" value="TreeGrafter"/>
</dbReference>
<comment type="pathway">
    <text evidence="1 13">Purine metabolism; IMP biosynthesis via de novo pathway; 5-amino-1-(5-phospho-D-ribosyl)imidazole from N(2)-formyl-N(1)-(5-phospho-D-ribosyl)glycinamide: step 2/2.</text>
</comment>
<dbReference type="InterPro" id="IPR036676">
    <property type="entry name" value="PurM-like_C_sf"/>
</dbReference>
<evidence type="ECO:0000256" key="2">
    <source>
        <dbReference type="ARBA" id="ARBA00010280"/>
    </source>
</evidence>
<dbReference type="CDD" id="cd02196">
    <property type="entry name" value="PurM"/>
    <property type="match status" value="1"/>
</dbReference>
<evidence type="ECO:0000256" key="7">
    <source>
        <dbReference type="ARBA" id="ARBA00022755"/>
    </source>
</evidence>
<dbReference type="STRING" id="1335757.SPICUR_02605"/>
<dbReference type="EC" id="6.3.3.1" evidence="3 13"/>
<evidence type="ECO:0000313" key="16">
    <source>
        <dbReference type="EMBL" id="AGY90982.1"/>
    </source>
</evidence>
<dbReference type="KEGG" id="spiu:SPICUR_02605"/>
<keyword evidence="6 13" id="KW-0547">Nucleotide-binding</keyword>
<dbReference type="SUPFAM" id="SSF56042">
    <property type="entry name" value="PurM C-terminal domain-like"/>
    <property type="match status" value="1"/>
</dbReference>
<evidence type="ECO:0000259" key="15">
    <source>
        <dbReference type="Pfam" id="PF02769"/>
    </source>
</evidence>
<keyword evidence="5 13" id="KW-0436">Ligase</keyword>
<dbReference type="GO" id="GO:0004637">
    <property type="term" value="F:phosphoribosylamine-glycine ligase activity"/>
    <property type="evidence" value="ECO:0007669"/>
    <property type="project" value="TreeGrafter"/>
</dbReference>
<dbReference type="GO" id="GO:0004641">
    <property type="term" value="F:phosphoribosylformylglycinamidine cyclo-ligase activity"/>
    <property type="evidence" value="ECO:0007669"/>
    <property type="project" value="UniProtKB-UniRule"/>
</dbReference>
<dbReference type="GO" id="GO:0005829">
    <property type="term" value="C:cytosol"/>
    <property type="evidence" value="ECO:0007669"/>
    <property type="project" value="TreeGrafter"/>
</dbReference>
<dbReference type="HAMAP" id="MF_00741">
    <property type="entry name" value="AIRS"/>
    <property type="match status" value="1"/>
</dbReference>
<dbReference type="GO" id="GO:0005524">
    <property type="term" value="F:ATP binding"/>
    <property type="evidence" value="ECO:0007669"/>
    <property type="project" value="UniProtKB-KW"/>
</dbReference>
<dbReference type="UniPathway" id="UPA00074">
    <property type="reaction ID" value="UER00129"/>
</dbReference>
<evidence type="ECO:0000256" key="13">
    <source>
        <dbReference type="HAMAP-Rule" id="MF_00741"/>
    </source>
</evidence>
<evidence type="ECO:0000256" key="8">
    <source>
        <dbReference type="ARBA" id="ARBA00022840"/>
    </source>
</evidence>
<keyword evidence="17" id="KW-1185">Reference proteome</keyword>
<dbReference type="AlphaFoldDB" id="U5T478"/>
<comment type="subcellular location">
    <subcellularLocation>
        <location evidence="13">Cytoplasm</location>
    </subcellularLocation>
</comment>
<dbReference type="FunFam" id="3.90.650.10:FF:000001">
    <property type="entry name" value="Phosphoribosylformylglycinamidine cyclo-ligase"/>
    <property type="match status" value="1"/>
</dbReference>
<dbReference type="InterPro" id="IPR010918">
    <property type="entry name" value="PurM-like_C_dom"/>
</dbReference>